<dbReference type="InterPro" id="IPR018060">
    <property type="entry name" value="HTH_AraC"/>
</dbReference>
<proteinExistence type="predicted"/>
<dbReference type="PANTHER" id="PTHR43436:SF1">
    <property type="entry name" value="TRANSCRIPTIONAL REGULATORY PROTEIN"/>
    <property type="match status" value="1"/>
</dbReference>
<evidence type="ECO:0000313" key="5">
    <source>
        <dbReference type="EMBL" id="AYV23382.1"/>
    </source>
</evidence>
<dbReference type="RefSeq" id="WP_006070902.1">
    <property type="nucleotide sequence ID" value="NZ_CP033578.1"/>
</dbReference>
<sequence>MHKLNSFSRVAEREYALSTGSLNLLYYDLPKDFHDEYRSYDAPRLCTILKGTKSVSVNQSQSFQYNRDQFVLLPPNSNIYMKMPEYTKALVYEFDEQMIEGVSQRVADTLEVDSPTALESQSFAVNSIDKRIDKLHTRMQEILREQEACMDFLIDLTGQELVFELLRNNTCQSIISNHRSHPISKAIRIMNSPMGLKMTLAQVAEEVGLSQSSFSQKFKAATQLSPKQYLTQLRLQSSKQSLNKLSVTDAAYEAGYDNISHYIRLFKNAYGLTPKQYQRSLIHGSH</sequence>
<evidence type="ECO:0000313" key="7">
    <source>
        <dbReference type="Proteomes" id="UP000238163"/>
    </source>
</evidence>
<dbReference type="Proteomes" id="UP000279760">
    <property type="component" value="Chromosome 2"/>
</dbReference>
<dbReference type="Proteomes" id="UP000238163">
    <property type="component" value="Unassembled WGS sequence"/>
</dbReference>
<evidence type="ECO:0000313" key="8">
    <source>
        <dbReference type="Proteomes" id="UP000279760"/>
    </source>
</evidence>
<dbReference type="GO" id="GO:0043565">
    <property type="term" value="F:sequence-specific DNA binding"/>
    <property type="evidence" value="ECO:0007669"/>
    <property type="project" value="InterPro"/>
</dbReference>
<feature type="domain" description="HTH araC/xylS-type" evidence="4">
    <location>
        <begin position="184"/>
        <end position="280"/>
    </location>
</feature>
<reference evidence="5 8" key="3">
    <citation type="submission" date="2018-11" db="EMBL/GenBank/DDBJ databases">
        <title>Complete Genome Sequence of Vbrio mediterranei 117-T6: a Potential Pathogen Bacteria Isolated from the Conchocelis of Pyropia.</title>
        <authorList>
            <person name="Liu Q."/>
        </authorList>
    </citation>
    <scope>NUCLEOTIDE SEQUENCE [LARGE SCALE GENOMIC DNA]</scope>
    <source>
        <strain evidence="5 8">117-T6</strain>
    </source>
</reference>
<name>A0A2S9ZQZ5_9VIBR</name>
<evidence type="ECO:0000313" key="6">
    <source>
        <dbReference type="EMBL" id="PRQ68186.1"/>
    </source>
</evidence>
<dbReference type="EMBL" id="NWTN01000003">
    <property type="protein sequence ID" value="PRQ68186.1"/>
    <property type="molecule type" value="Genomic_DNA"/>
</dbReference>
<dbReference type="PANTHER" id="PTHR43436">
    <property type="entry name" value="ARAC-FAMILY TRANSCRIPTIONAL REGULATOR"/>
    <property type="match status" value="1"/>
</dbReference>
<dbReference type="GeneID" id="64089291"/>
<dbReference type="EMBL" id="CP033578">
    <property type="protein sequence ID" value="AYV23382.1"/>
    <property type="molecule type" value="Genomic_DNA"/>
</dbReference>
<dbReference type="Pfam" id="PF12833">
    <property type="entry name" value="HTH_18"/>
    <property type="match status" value="1"/>
</dbReference>
<dbReference type="Gene3D" id="1.10.10.60">
    <property type="entry name" value="Homeodomain-like"/>
    <property type="match status" value="2"/>
</dbReference>
<organism evidence="5 8">
    <name type="scientific">Vibrio mediterranei</name>
    <dbReference type="NCBI Taxonomy" id="689"/>
    <lineage>
        <taxon>Bacteria</taxon>
        <taxon>Pseudomonadati</taxon>
        <taxon>Pseudomonadota</taxon>
        <taxon>Gammaproteobacteria</taxon>
        <taxon>Vibrionales</taxon>
        <taxon>Vibrionaceae</taxon>
        <taxon>Vibrio</taxon>
    </lineage>
</organism>
<dbReference type="PROSITE" id="PS00041">
    <property type="entry name" value="HTH_ARAC_FAMILY_1"/>
    <property type="match status" value="1"/>
</dbReference>
<dbReference type="InterPro" id="IPR009057">
    <property type="entry name" value="Homeodomain-like_sf"/>
</dbReference>
<reference evidence="6 7" key="2">
    <citation type="submission" date="2018-03" db="EMBL/GenBank/DDBJ databases">
        <title>Genetic Diversity and Phenotypic Plasticity of AHL Mediated Quorum Sensing in Environmental Strains of Vibrio mediterranei.</title>
        <authorList>
            <person name="Lantoine F."/>
            <person name="Vouve F."/>
        </authorList>
    </citation>
    <scope>NUCLEOTIDE SEQUENCE [LARGE SCALE GENOMIC DNA]</scope>
    <source>
        <strain evidence="6 7">17LN0615E</strain>
    </source>
</reference>
<dbReference type="SMART" id="SM00342">
    <property type="entry name" value="HTH_ARAC"/>
    <property type="match status" value="1"/>
</dbReference>
<keyword evidence="1" id="KW-0805">Transcription regulation</keyword>
<evidence type="ECO:0000259" key="4">
    <source>
        <dbReference type="PROSITE" id="PS01124"/>
    </source>
</evidence>
<evidence type="ECO:0000256" key="3">
    <source>
        <dbReference type="ARBA" id="ARBA00023163"/>
    </source>
</evidence>
<dbReference type="InterPro" id="IPR020449">
    <property type="entry name" value="Tscrpt_reg_AraC-type_HTH"/>
</dbReference>
<accession>A0A2S9ZQZ5</accession>
<keyword evidence="2" id="KW-0238">DNA-binding</keyword>
<dbReference type="PRINTS" id="PR00032">
    <property type="entry name" value="HTHARAC"/>
</dbReference>
<dbReference type="SUPFAM" id="SSF46689">
    <property type="entry name" value="Homeodomain-like"/>
    <property type="match status" value="2"/>
</dbReference>
<dbReference type="AlphaFoldDB" id="A0A2S9ZQZ5"/>
<dbReference type="GO" id="GO:0003700">
    <property type="term" value="F:DNA-binding transcription factor activity"/>
    <property type="evidence" value="ECO:0007669"/>
    <property type="project" value="InterPro"/>
</dbReference>
<protein>
    <submittedName>
        <fullName evidence="6">AraC family transcriptional regulator</fullName>
    </submittedName>
    <submittedName>
        <fullName evidence="5">Helix-turn-helix domain-containing protein</fullName>
    </submittedName>
</protein>
<evidence type="ECO:0000256" key="1">
    <source>
        <dbReference type="ARBA" id="ARBA00023015"/>
    </source>
</evidence>
<keyword evidence="7" id="KW-1185">Reference proteome</keyword>
<gene>
    <name evidence="6" type="ORF">COR51_06930</name>
    <name evidence="5" type="ORF">ECB94_18985</name>
</gene>
<evidence type="ECO:0000256" key="2">
    <source>
        <dbReference type="ARBA" id="ARBA00023125"/>
    </source>
</evidence>
<dbReference type="PROSITE" id="PS01124">
    <property type="entry name" value="HTH_ARAC_FAMILY_2"/>
    <property type="match status" value="1"/>
</dbReference>
<reference evidence="6 7" key="1">
    <citation type="submission" date="2017-09" db="EMBL/GenBank/DDBJ databases">
        <authorList>
            <person name="Girard L."/>
            <person name="Lami R."/>
            <person name="Suzuki M."/>
            <person name="Baudart J."/>
        </authorList>
    </citation>
    <scope>NUCLEOTIDE SEQUENCE [LARGE SCALE GENOMIC DNA]</scope>
    <source>
        <strain evidence="6 7">17LN0615E</strain>
    </source>
</reference>
<keyword evidence="3" id="KW-0804">Transcription</keyword>
<dbReference type="Pfam" id="PF06719">
    <property type="entry name" value="AraC_N"/>
    <property type="match status" value="1"/>
</dbReference>
<dbReference type="InterPro" id="IPR018062">
    <property type="entry name" value="HTH_AraC-typ_CS"/>
</dbReference>
<dbReference type="InterPro" id="IPR009594">
    <property type="entry name" value="Tscrpt_reg_HTH_AraC_N"/>
</dbReference>